<dbReference type="PANTHER" id="PTHR34822">
    <property type="entry name" value="GRPB DOMAIN PROTEIN (AFU_ORTHOLOGUE AFUA_1G01530)"/>
    <property type="match status" value="1"/>
</dbReference>
<dbReference type="Pfam" id="PF04229">
    <property type="entry name" value="GrpB"/>
    <property type="match status" value="1"/>
</dbReference>
<proteinExistence type="predicted"/>
<reference evidence="1 2" key="1">
    <citation type="journal article" date="2015" name="Genome Announc.">
        <title>Draft Genome Sequence and Gene Annotation of the Entomopathogenic Fungus Verticillium hemipterigenum.</title>
        <authorList>
            <person name="Horn F."/>
            <person name="Habel A."/>
            <person name="Scharf D.H."/>
            <person name="Dworschak J."/>
            <person name="Brakhage A.A."/>
            <person name="Guthke R."/>
            <person name="Hertweck C."/>
            <person name="Linde J."/>
        </authorList>
    </citation>
    <scope>NUCLEOTIDE SEQUENCE [LARGE SCALE GENOMIC DNA]</scope>
</reference>
<dbReference type="Gene3D" id="3.30.460.10">
    <property type="entry name" value="Beta Polymerase, domain 2"/>
    <property type="match status" value="1"/>
</dbReference>
<dbReference type="OrthoDB" id="630895at2759"/>
<dbReference type="PANTHER" id="PTHR34822:SF1">
    <property type="entry name" value="GRPB FAMILY PROTEIN"/>
    <property type="match status" value="1"/>
</dbReference>
<organism evidence="1 2">
    <name type="scientific">[Torrubiella] hemipterigena</name>
    <dbReference type="NCBI Taxonomy" id="1531966"/>
    <lineage>
        <taxon>Eukaryota</taxon>
        <taxon>Fungi</taxon>
        <taxon>Dikarya</taxon>
        <taxon>Ascomycota</taxon>
        <taxon>Pezizomycotina</taxon>
        <taxon>Sordariomycetes</taxon>
        <taxon>Hypocreomycetidae</taxon>
        <taxon>Hypocreales</taxon>
        <taxon>Clavicipitaceae</taxon>
        <taxon>Clavicipitaceae incertae sedis</taxon>
        <taxon>'Torrubiella' clade</taxon>
    </lineage>
</organism>
<evidence type="ECO:0000313" key="2">
    <source>
        <dbReference type="Proteomes" id="UP000039046"/>
    </source>
</evidence>
<dbReference type="InterPro" id="IPR007344">
    <property type="entry name" value="GrpB/CoaE"/>
</dbReference>
<accession>A0A0A1SL07</accession>
<dbReference type="HOGENOM" id="CLU_086407_1_0_1"/>
<protein>
    <recommendedName>
        <fullName evidence="3">GrpB domain protein</fullName>
    </recommendedName>
</protein>
<keyword evidence="2" id="KW-1185">Reference proteome</keyword>
<dbReference type="AlphaFoldDB" id="A0A0A1SL07"/>
<evidence type="ECO:0000313" key="1">
    <source>
        <dbReference type="EMBL" id="CEJ80973.1"/>
    </source>
</evidence>
<evidence type="ECO:0008006" key="3">
    <source>
        <dbReference type="Google" id="ProtNLM"/>
    </source>
</evidence>
<dbReference type="InterPro" id="IPR043519">
    <property type="entry name" value="NT_sf"/>
</dbReference>
<name>A0A0A1SL07_9HYPO</name>
<dbReference type="EMBL" id="CDHN01000001">
    <property type="protein sequence ID" value="CEJ80973.1"/>
    <property type="molecule type" value="Genomic_DNA"/>
</dbReference>
<gene>
    <name evidence="1" type="ORF">VHEMI01128</name>
</gene>
<sequence>MNVPVEKILQDYVYQRELIEKVAQRKSPASLTICAPNPDWANIYKELEMQIQYALGPVCQYIAHVGSTSVPGLPAKNIIDIDVTVTDAADESTYVPALEAIGFQFFSREPHYYEHRLFLSYSPHANLHVYCTESAEVIRHRIFRDRLRKSLSDRDLYAMAKIRASEATIMAGGKMSEYTERKGCVIREILHRGFEDVGLVVKS</sequence>
<dbReference type="Proteomes" id="UP000039046">
    <property type="component" value="Unassembled WGS sequence"/>
</dbReference>
<dbReference type="SUPFAM" id="SSF81301">
    <property type="entry name" value="Nucleotidyltransferase"/>
    <property type="match status" value="1"/>
</dbReference>